<dbReference type="SUPFAM" id="SSF53448">
    <property type="entry name" value="Nucleotide-diphospho-sugar transferases"/>
    <property type="match status" value="1"/>
</dbReference>
<dbReference type="Pfam" id="PF01326">
    <property type="entry name" value="PPDK_N"/>
    <property type="match status" value="1"/>
</dbReference>
<name>A0A419EY63_9BACT</name>
<gene>
    <name evidence="3" type="ORF">C4532_09855</name>
</gene>
<dbReference type="InterPro" id="IPR008279">
    <property type="entry name" value="PEP-util_enz_mobile_dom"/>
</dbReference>
<dbReference type="Gene3D" id="3.90.550.10">
    <property type="entry name" value="Spore Coat Polysaccharide Biosynthesis Protein SpsA, Chain A"/>
    <property type="match status" value="1"/>
</dbReference>
<organism evidence="3 4">
    <name type="scientific">Candidatus Abyssobacteria bacterium SURF_17</name>
    <dbReference type="NCBI Taxonomy" id="2093361"/>
    <lineage>
        <taxon>Bacteria</taxon>
        <taxon>Pseudomonadati</taxon>
        <taxon>Candidatus Hydrogenedentota</taxon>
        <taxon>Candidatus Abyssobacteria</taxon>
    </lineage>
</organism>
<protein>
    <submittedName>
        <fullName evidence="3">Pyruvate, phosphate dikinase</fullName>
    </submittedName>
</protein>
<dbReference type="PANTHER" id="PTHR43615">
    <property type="entry name" value="PHOSPHOENOLPYRUVATE SYNTHASE-RELATED"/>
    <property type="match status" value="1"/>
</dbReference>
<keyword evidence="3" id="KW-0418">Kinase</keyword>
<proteinExistence type="predicted"/>
<dbReference type="NCBIfam" id="NF004508">
    <property type="entry name" value="PRK05849.1"/>
    <property type="match status" value="1"/>
</dbReference>
<dbReference type="GO" id="GO:0005524">
    <property type="term" value="F:ATP binding"/>
    <property type="evidence" value="ECO:0007669"/>
    <property type="project" value="InterPro"/>
</dbReference>
<dbReference type="InterPro" id="IPR036637">
    <property type="entry name" value="Phosphohistidine_dom_sf"/>
</dbReference>
<feature type="domain" description="PEP-utilising enzyme mobile" evidence="1">
    <location>
        <begin position="993"/>
        <end position="1059"/>
    </location>
</feature>
<dbReference type="InterPro" id="IPR029044">
    <property type="entry name" value="Nucleotide-diphossugar_trans"/>
</dbReference>
<dbReference type="Pfam" id="PF00391">
    <property type="entry name" value="PEP-utilizers"/>
    <property type="match status" value="1"/>
</dbReference>
<evidence type="ECO:0000313" key="4">
    <source>
        <dbReference type="Proteomes" id="UP000285961"/>
    </source>
</evidence>
<dbReference type="SUPFAM" id="SSF56059">
    <property type="entry name" value="Glutathione synthetase ATP-binding domain-like"/>
    <property type="match status" value="1"/>
</dbReference>
<accession>A0A419EY63</accession>
<keyword evidence="3" id="KW-0670">Pyruvate</keyword>
<comment type="caution">
    <text evidence="3">The sequence shown here is derived from an EMBL/GenBank/DDBJ whole genome shotgun (WGS) entry which is preliminary data.</text>
</comment>
<dbReference type="AlphaFoldDB" id="A0A419EY63"/>
<evidence type="ECO:0000259" key="2">
    <source>
        <dbReference type="Pfam" id="PF01326"/>
    </source>
</evidence>
<sequence>MRVVLRSLRAAKVLHAVNENRKIRAIILGAGRENPGQDGKLPPPRCLLTDSFGARVMDWILAALRSVDIRDITFVGGYRIEEIGDRYPDMNYIYNPDWERSGVLASLYQARHEIQGPTIVSYADIIYRPEVCKSLLRVDSDTVTIAVDSTWRSRHGVDVSDMSLRKNMVILSGDAVRDIGFLPPSYAIDGEFIGLVFFGAESAPLLKKFFNEEYDGLIGKPFCQAKDVRFGYLTDLLRFFLTQKVDIRAADIGGNWAEMDSPEQLVRFVLGTKGETLERLSSFITKGRFCEQRIYTVGEWESKPETILESIKSAFAPQRIVIRSSTNVEDSWIASHAGAFESILDIDPSSADDVRKAIERVVTSYMRGQERIERSHQILVQRMVKNVLMSGVVFTRDLETGAPYYVINYDDMSQRTDTVTSGMSNDLKTVLVSRTYTGRPSIARLSEVLEVVRELENVTGWTALDIEFAVDTGGNIYILQTRPLTRVDPTSCYEDTSTSKELESVRAFLRQRLGRVPYLFGETTILGDMPDWNPAEMIGTRPEPLALSLYHYLIMNSAWRLARARVGYNHPEPASLMVWLAGHPLIDVRCSFNSFIPAALSVPLKEKLVNHYIERLRQNPDMHDKVEFEVLFTCLDFDFDRQSQRLIEQEFTTEEVDELRRALLHITDNIVSGRVEPSEKLMGEIDMLNSRRQELLGSHLSINGIPAAVGQLCDDIITYGTIPFSILARYAFIGYSLLRSLVARGIVSTDEEMEFLQSVNSVATDMARDMNDVMNMRMPRERFLEIYGHLRPGTYDITSLRYDEAPDMYFPSKPETTCIQTAGGDCRHDPRSFEIGPKTRKAVEAAIKEAGFSFGIDQMFRFIAESISLRERAKFEFTKALSDVLVLIVRLGKEYGIPREELAFLDIEQVRLLGLRSCGHSLGEELQRQIERGHQWFEHGRRIKIPHLITKVEDIDVMALEVSRPNFVTQNKVTAQVAPVTQNTDPASLRGKIALIERSDPGYDWIFLHGIAGLITKYGGAASHMTIRAAEFEVPAAIGCGELLFDRLSKARVVELDCSGNRVHAL</sequence>
<dbReference type="InterPro" id="IPR051549">
    <property type="entry name" value="PEP_Utilizing_Enz"/>
</dbReference>
<evidence type="ECO:0000313" key="3">
    <source>
        <dbReference type="EMBL" id="RJP70043.1"/>
    </source>
</evidence>
<keyword evidence="3" id="KW-0808">Transferase</keyword>
<dbReference type="InterPro" id="IPR013815">
    <property type="entry name" value="ATP_grasp_subdomain_1"/>
</dbReference>
<dbReference type="Gene3D" id="3.30.470.20">
    <property type="entry name" value="ATP-grasp fold, B domain"/>
    <property type="match status" value="1"/>
</dbReference>
<dbReference type="InterPro" id="IPR002192">
    <property type="entry name" value="PPDK_AMP/ATP-bd"/>
</dbReference>
<dbReference type="Gene3D" id="3.50.30.10">
    <property type="entry name" value="Phosphohistidine domain"/>
    <property type="match status" value="1"/>
</dbReference>
<evidence type="ECO:0000259" key="1">
    <source>
        <dbReference type="Pfam" id="PF00391"/>
    </source>
</evidence>
<reference evidence="3 4" key="1">
    <citation type="journal article" date="2017" name="ISME J.">
        <title>Energy and carbon metabolisms in a deep terrestrial subsurface fluid microbial community.</title>
        <authorList>
            <person name="Momper L."/>
            <person name="Jungbluth S.P."/>
            <person name="Lee M.D."/>
            <person name="Amend J.P."/>
        </authorList>
    </citation>
    <scope>NUCLEOTIDE SEQUENCE [LARGE SCALE GENOMIC DNA]</scope>
    <source>
        <strain evidence="3">SURF_17</strain>
    </source>
</reference>
<dbReference type="GO" id="GO:0016301">
    <property type="term" value="F:kinase activity"/>
    <property type="evidence" value="ECO:0007669"/>
    <property type="project" value="UniProtKB-KW"/>
</dbReference>
<dbReference type="PANTHER" id="PTHR43615:SF1">
    <property type="entry name" value="PPDK_N DOMAIN-CONTAINING PROTEIN"/>
    <property type="match status" value="1"/>
</dbReference>
<dbReference type="SUPFAM" id="SSF52009">
    <property type="entry name" value="Phosphohistidine domain"/>
    <property type="match status" value="1"/>
</dbReference>
<dbReference type="Gene3D" id="3.30.1490.20">
    <property type="entry name" value="ATP-grasp fold, A domain"/>
    <property type="match status" value="1"/>
</dbReference>
<dbReference type="EMBL" id="QZKI01000075">
    <property type="protein sequence ID" value="RJP70043.1"/>
    <property type="molecule type" value="Genomic_DNA"/>
</dbReference>
<dbReference type="Proteomes" id="UP000285961">
    <property type="component" value="Unassembled WGS sequence"/>
</dbReference>
<feature type="domain" description="Pyruvate phosphate dikinase AMP/ATP-binding" evidence="2">
    <location>
        <begin position="312"/>
        <end position="407"/>
    </location>
</feature>